<dbReference type="InterPro" id="IPR016155">
    <property type="entry name" value="Mopterin_synth/thiamin_S_b"/>
</dbReference>
<dbReference type="Gene3D" id="3.10.20.30">
    <property type="match status" value="1"/>
</dbReference>
<proteinExistence type="predicted"/>
<dbReference type="Proteomes" id="UP000254554">
    <property type="component" value="Unassembled WGS sequence"/>
</dbReference>
<sequence>MMVSVQFPGALSHLSKSYNIDSKKYWDEFIRELLGSNYKHLFSNETPKEYVLLYLNGSKIESLKEIALKNEDSLHILSAISGG</sequence>
<dbReference type="EMBL" id="UGGT01000003">
    <property type="protein sequence ID" value="STO91655.1"/>
    <property type="molecule type" value="Genomic_DNA"/>
</dbReference>
<organism evidence="1 2">
    <name type="scientific">Fluoribacter dumoffii</name>
    <dbReference type="NCBI Taxonomy" id="463"/>
    <lineage>
        <taxon>Bacteria</taxon>
        <taxon>Pseudomonadati</taxon>
        <taxon>Pseudomonadota</taxon>
        <taxon>Gammaproteobacteria</taxon>
        <taxon>Legionellales</taxon>
        <taxon>Legionellaceae</taxon>
        <taxon>Fluoribacter</taxon>
    </lineage>
</organism>
<evidence type="ECO:0000313" key="1">
    <source>
        <dbReference type="EMBL" id="STO91655.1"/>
    </source>
</evidence>
<name>A0A377IVT7_9GAMM</name>
<dbReference type="InterPro" id="IPR012675">
    <property type="entry name" value="Beta-grasp_dom_sf"/>
</dbReference>
<reference evidence="1 2" key="1">
    <citation type="submission" date="2018-06" db="EMBL/GenBank/DDBJ databases">
        <authorList>
            <consortium name="Pathogen Informatics"/>
            <person name="Doyle S."/>
        </authorList>
    </citation>
    <scope>NUCLEOTIDE SEQUENCE [LARGE SCALE GENOMIC DNA]</scope>
    <source>
        <strain evidence="1 2">NCTC11370</strain>
    </source>
</reference>
<accession>A0A377IVT7</accession>
<keyword evidence="2" id="KW-1185">Reference proteome</keyword>
<protein>
    <recommendedName>
        <fullName evidence="3">MoaD/ThiS family protein</fullName>
    </recommendedName>
</protein>
<dbReference type="SUPFAM" id="SSF54285">
    <property type="entry name" value="MoaD/ThiS"/>
    <property type="match status" value="1"/>
</dbReference>
<gene>
    <name evidence="1" type="ORF">NCTC11370_03633</name>
</gene>
<evidence type="ECO:0008006" key="3">
    <source>
        <dbReference type="Google" id="ProtNLM"/>
    </source>
</evidence>
<evidence type="ECO:0000313" key="2">
    <source>
        <dbReference type="Proteomes" id="UP000254554"/>
    </source>
</evidence>
<dbReference type="AlphaFoldDB" id="A0A377IVT7"/>